<gene>
    <name evidence="2" type="ORF">RALSY_mp30152</name>
</gene>
<reference evidence="2" key="2">
    <citation type="submission" date="2011-04" db="EMBL/GenBank/DDBJ databases">
        <authorList>
            <person name="Genoscope - CEA"/>
        </authorList>
    </citation>
    <scope>NUCLEOTIDE SEQUENCE</scope>
    <source>
        <strain evidence="2">R24</strain>
    </source>
</reference>
<feature type="region of interest" description="Disordered" evidence="1">
    <location>
        <begin position="91"/>
        <end position="112"/>
    </location>
</feature>
<accession>G3ABE8</accession>
<evidence type="ECO:0000256" key="1">
    <source>
        <dbReference type="SAM" id="MobiDB-lite"/>
    </source>
</evidence>
<evidence type="ECO:0000313" key="2">
    <source>
        <dbReference type="EMBL" id="CCA86840.1"/>
    </source>
</evidence>
<organism evidence="2">
    <name type="scientific">Ralstonia syzygii R24</name>
    <dbReference type="NCBI Taxonomy" id="907261"/>
    <lineage>
        <taxon>Bacteria</taxon>
        <taxon>Pseudomonadati</taxon>
        <taxon>Pseudomonadota</taxon>
        <taxon>Betaproteobacteria</taxon>
        <taxon>Burkholderiales</taxon>
        <taxon>Burkholderiaceae</taxon>
        <taxon>Ralstonia</taxon>
        <taxon>Ralstonia solanacearum species complex</taxon>
    </lineage>
</organism>
<dbReference type="AlphaFoldDB" id="G3ABE8"/>
<name>G3ABE8_9RALS</name>
<reference evidence="2" key="1">
    <citation type="journal article" date="2011" name="PLoS ONE">
        <title>Ralstonia syzygii, the Blood Disease Bacterium and some Asian R. solanacearum strains form a single genomic species despite divergent lifestyles.</title>
        <authorList>
            <person name="Remenant B."/>
            <person name="de Cambiaire J.C."/>
            <person name="Cellier G."/>
            <person name="Jacobs J.M."/>
            <person name="Mangenot S."/>
            <person name="Barbe V."/>
            <person name="Lajus A."/>
            <person name="Vallenet D."/>
            <person name="Medigue C."/>
            <person name="Fegan M."/>
            <person name="Allen C."/>
            <person name="Prior P."/>
        </authorList>
    </citation>
    <scope>NUCLEOTIDE SEQUENCE</scope>
    <source>
        <strain evidence="2">R24</strain>
    </source>
</reference>
<dbReference type="EMBL" id="FR854092">
    <property type="protein sequence ID" value="CCA86840.1"/>
    <property type="molecule type" value="Genomic_DNA"/>
</dbReference>
<protein>
    <submittedName>
        <fullName evidence="2">Uncharacterized protein</fullName>
    </submittedName>
</protein>
<sequence length="126" mass="13912">MRVFASQWPDRVLSFANIEGNIAPEDGFLSRQIVDYPEADAGRFRCVHRADPARAGLRLARHAAGPAGSAERIGNLNEIQVRIADVDGADRLRGAARPPGRHPVDTTDHRRPRRVRARIRVSVFAG</sequence>
<proteinExistence type="predicted"/>